<dbReference type="AlphaFoldDB" id="A0A511XNU3"/>
<gene>
    <name evidence="1" type="ORF">AOE01nite_28470</name>
</gene>
<reference evidence="1 2" key="1">
    <citation type="submission" date="2019-07" db="EMBL/GenBank/DDBJ databases">
        <title>Whole genome shotgun sequence of Acetobacter oeni NBRC 105207.</title>
        <authorList>
            <person name="Hosoyama A."/>
            <person name="Uohara A."/>
            <person name="Ohji S."/>
            <person name="Ichikawa N."/>
        </authorList>
    </citation>
    <scope>NUCLEOTIDE SEQUENCE [LARGE SCALE GENOMIC DNA]</scope>
    <source>
        <strain evidence="1 2">NBRC 105207</strain>
    </source>
</reference>
<comment type="caution">
    <text evidence="1">The sequence shown here is derived from an EMBL/GenBank/DDBJ whole genome shotgun (WGS) entry which is preliminary data.</text>
</comment>
<keyword evidence="2" id="KW-1185">Reference proteome</keyword>
<dbReference type="InterPro" id="IPR015797">
    <property type="entry name" value="NUDIX_hydrolase-like_dom_sf"/>
</dbReference>
<sequence>MTGGEFGGWTEMKLLPGLTVVTGAAGPAFSDAVEARVTAIWDEAKAARPELFNGRIFSADRLMPGRIGGHWTDYRHALAQMRDPLIFGDRPLRQLAVCGALRCADGFVMARRAASSLYLGGFWQSPPAGTVEARDGDDSVCLADQIAAEAEEELGLTREDLEIGEPLLAVTHTGTHIVDIGIPLRTPLSGDEVRERVSARGNGEYDRIAVISDAERRDWEGRRDVLPTTRKLGRILNCL</sequence>
<organism evidence="1 2">
    <name type="scientific">Acetobacter oeni</name>
    <dbReference type="NCBI Taxonomy" id="304077"/>
    <lineage>
        <taxon>Bacteria</taxon>
        <taxon>Pseudomonadati</taxon>
        <taxon>Pseudomonadota</taxon>
        <taxon>Alphaproteobacteria</taxon>
        <taxon>Acetobacterales</taxon>
        <taxon>Acetobacteraceae</taxon>
        <taxon>Acetobacter</taxon>
    </lineage>
</organism>
<evidence type="ECO:0008006" key="3">
    <source>
        <dbReference type="Google" id="ProtNLM"/>
    </source>
</evidence>
<protein>
    <recommendedName>
        <fullName evidence="3">Nudix hydrolase domain-containing protein</fullName>
    </recommendedName>
</protein>
<dbReference type="EMBL" id="BJYG01000047">
    <property type="protein sequence ID" value="GEN64623.1"/>
    <property type="molecule type" value="Genomic_DNA"/>
</dbReference>
<name>A0A511XNU3_9PROT</name>
<evidence type="ECO:0000313" key="2">
    <source>
        <dbReference type="Proteomes" id="UP000321746"/>
    </source>
</evidence>
<proteinExistence type="predicted"/>
<dbReference type="SUPFAM" id="SSF55811">
    <property type="entry name" value="Nudix"/>
    <property type="match status" value="1"/>
</dbReference>
<accession>A0A511XNU3</accession>
<evidence type="ECO:0000313" key="1">
    <source>
        <dbReference type="EMBL" id="GEN64623.1"/>
    </source>
</evidence>
<dbReference type="Proteomes" id="UP000321746">
    <property type="component" value="Unassembled WGS sequence"/>
</dbReference>